<feature type="signal peptide" evidence="2">
    <location>
        <begin position="1"/>
        <end position="24"/>
    </location>
</feature>
<reference evidence="3 4" key="1">
    <citation type="submission" date="2018-03" db="EMBL/GenBank/DDBJ databases">
        <title>Draft Genome Sequences of the Obligatory Marine Myxobacteria Enhygromyxa salina SWB005.</title>
        <authorList>
            <person name="Poehlein A."/>
            <person name="Moghaddam J.A."/>
            <person name="Harms H."/>
            <person name="Alanjari M."/>
            <person name="Koenig G.M."/>
            <person name="Daniel R."/>
            <person name="Schaeberle T.F."/>
        </authorList>
    </citation>
    <scope>NUCLEOTIDE SEQUENCE [LARGE SCALE GENOMIC DNA]</scope>
    <source>
        <strain evidence="3 4">SWB005</strain>
    </source>
</reference>
<name>A0A2S9YK61_9BACT</name>
<accession>A0A2S9YK61</accession>
<comment type="caution">
    <text evidence="3">The sequence shown here is derived from an EMBL/GenBank/DDBJ whole genome shotgun (WGS) entry which is preliminary data.</text>
</comment>
<evidence type="ECO:0000313" key="3">
    <source>
        <dbReference type="EMBL" id="PRQ05489.1"/>
    </source>
</evidence>
<dbReference type="OrthoDB" id="5526634at2"/>
<evidence type="ECO:0000313" key="4">
    <source>
        <dbReference type="Proteomes" id="UP000237968"/>
    </source>
</evidence>
<dbReference type="AlphaFoldDB" id="A0A2S9YK61"/>
<evidence type="ECO:0000256" key="2">
    <source>
        <dbReference type="SAM" id="SignalP"/>
    </source>
</evidence>
<evidence type="ECO:0008006" key="5">
    <source>
        <dbReference type="Google" id="ProtNLM"/>
    </source>
</evidence>
<keyword evidence="2" id="KW-0732">Signal</keyword>
<sequence>MIGLGLHRKLGLPAALLGALASLAGCSDGPESEGDTGTETTTATDTDSGDGDGDCTPPPGVFGDCASGLDACMTDGPKQCILDSQDMAQIAVCGRPCADECDCWAPPADGHAPVACIALAPGDDGTCVLDCSGGQTCPSGMICDGAIGSELCLFPQ</sequence>
<dbReference type="EMBL" id="PVNK01000011">
    <property type="protein sequence ID" value="PRQ05489.1"/>
    <property type="molecule type" value="Genomic_DNA"/>
</dbReference>
<keyword evidence="4" id="KW-1185">Reference proteome</keyword>
<proteinExistence type="predicted"/>
<dbReference type="RefSeq" id="WP_106389697.1">
    <property type="nucleotide sequence ID" value="NZ_PVNK01000011.1"/>
</dbReference>
<gene>
    <name evidence="3" type="ORF">ENSA5_02170</name>
</gene>
<organism evidence="3 4">
    <name type="scientific">Enhygromyxa salina</name>
    <dbReference type="NCBI Taxonomy" id="215803"/>
    <lineage>
        <taxon>Bacteria</taxon>
        <taxon>Pseudomonadati</taxon>
        <taxon>Myxococcota</taxon>
        <taxon>Polyangia</taxon>
        <taxon>Nannocystales</taxon>
        <taxon>Nannocystaceae</taxon>
        <taxon>Enhygromyxa</taxon>
    </lineage>
</organism>
<feature type="region of interest" description="Disordered" evidence="1">
    <location>
        <begin position="28"/>
        <end position="59"/>
    </location>
</feature>
<feature type="compositionally biased region" description="Low complexity" evidence="1">
    <location>
        <begin position="37"/>
        <end position="46"/>
    </location>
</feature>
<feature type="chain" id="PRO_5015717161" description="Tryptophan synthase alpha chain" evidence="2">
    <location>
        <begin position="25"/>
        <end position="156"/>
    </location>
</feature>
<dbReference type="Proteomes" id="UP000237968">
    <property type="component" value="Unassembled WGS sequence"/>
</dbReference>
<protein>
    <recommendedName>
        <fullName evidence="5">Tryptophan synthase alpha chain</fullName>
    </recommendedName>
</protein>
<evidence type="ECO:0000256" key="1">
    <source>
        <dbReference type="SAM" id="MobiDB-lite"/>
    </source>
</evidence>